<dbReference type="GO" id="GO:0005886">
    <property type="term" value="C:plasma membrane"/>
    <property type="evidence" value="ECO:0007669"/>
    <property type="project" value="TreeGrafter"/>
</dbReference>
<evidence type="ECO:0000256" key="2">
    <source>
        <dbReference type="ARBA" id="ARBA00022448"/>
    </source>
</evidence>
<evidence type="ECO:0000313" key="8">
    <source>
        <dbReference type="EMBL" id="GGX41453.1"/>
    </source>
</evidence>
<dbReference type="Pfam" id="PF07690">
    <property type="entry name" value="MFS_1"/>
    <property type="match status" value="1"/>
</dbReference>
<dbReference type="InterPro" id="IPR036259">
    <property type="entry name" value="MFS_trans_sf"/>
</dbReference>
<accession>A0A918K2K4</accession>
<dbReference type="RefSeq" id="WP_189606936.1">
    <property type="nucleotide sequence ID" value="NZ_BMXR01000001.1"/>
</dbReference>
<evidence type="ECO:0000256" key="6">
    <source>
        <dbReference type="SAM" id="Phobius"/>
    </source>
</evidence>
<proteinExistence type="predicted"/>
<dbReference type="InterPro" id="IPR020846">
    <property type="entry name" value="MFS_dom"/>
</dbReference>
<dbReference type="EMBL" id="BMXR01000001">
    <property type="protein sequence ID" value="GGX41453.1"/>
    <property type="molecule type" value="Genomic_DNA"/>
</dbReference>
<name>A0A918K2K4_9GAMM</name>
<feature type="transmembrane region" description="Helical" evidence="6">
    <location>
        <begin position="257"/>
        <end position="278"/>
    </location>
</feature>
<feature type="transmembrane region" description="Helical" evidence="6">
    <location>
        <begin position="56"/>
        <end position="74"/>
    </location>
</feature>
<feature type="transmembrane region" description="Helical" evidence="6">
    <location>
        <begin position="20"/>
        <end position="44"/>
    </location>
</feature>
<comment type="caution">
    <text evidence="8">The sequence shown here is derived from an EMBL/GenBank/DDBJ whole genome shotgun (WGS) entry which is preliminary data.</text>
</comment>
<dbReference type="Proteomes" id="UP000626148">
    <property type="component" value="Unassembled WGS sequence"/>
</dbReference>
<feature type="transmembrane region" description="Helical" evidence="6">
    <location>
        <begin position="290"/>
        <end position="310"/>
    </location>
</feature>
<dbReference type="SUPFAM" id="SSF103473">
    <property type="entry name" value="MFS general substrate transporter"/>
    <property type="match status" value="1"/>
</dbReference>
<dbReference type="PANTHER" id="PTHR23502:SF132">
    <property type="entry name" value="POLYAMINE TRANSPORTER 2-RELATED"/>
    <property type="match status" value="1"/>
</dbReference>
<gene>
    <name evidence="8" type="ORF">GCM10007392_05460</name>
</gene>
<dbReference type="AlphaFoldDB" id="A0A918K2K4"/>
<keyword evidence="9" id="KW-1185">Reference proteome</keyword>
<feature type="transmembrane region" description="Helical" evidence="6">
    <location>
        <begin position="380"/>
        <end position="401"/>
    </location>
</feature>
<dbReference type="Gene3D" id="1.20.1720.10">
    <property type="entry name" value="Multidrug resistance protein D"/>
    <property type="match status" value="1"/>
</dbReference>
<comment type="subcellular location">
    <subcellularLocation>
        <location evidence="1">Membrane</location>
        <topology evidence="1">Multi-pass membrane protein</topology>
    </subcellularLocation>
</comment>
<dbReference type="PROSITE" id="PS50850">
    <property type="entry name" value="MFS"/>
    <property type="match status" value="1"/>
</dbReference>
<dbReference type="GO" id="GO:0022857">
    <property type="term" value="F:transmembrane transporter activity"/>
    <property type="evidence" value="ECO:0007669"/>
    <property type="project" value="InterPro"/>
</dbReference>
<evidence type="ECO:0000256" key="1">
    <source>
        <dbReference type="ARBA" id="ARBA00004141"/>
    </source>
</evidence>
<dbReference type="CDD" id="cd17320">
    <property type="entry name" value="MFS_MdfA_MDR_like"/>
    <property type="match status" value="1"/>
</dbReference>
<reference evidence="8" key="1">
    <citation type="journal article" date="2014" name="Int. J. Syst. Evol. Microbiol.">
        <title>Complete genome sequence of Corynebacterium casei LMG S-19264T (=DSM 44701T), isolated from a smear-ripened cheese.</title>
        <authorList>
            <consortium name="US DOE Joint Genome Institute (JGI-PGF)"/>
            <person name="Walter F."/>
            <person name="Albersmeier A."/>
            <person name="Kalinowski J."/>
            <person name="Ruckert C."/>
        </authorList>
    </citation>
    <scope>NUCLEOTIDE SEQUENCE</scope>
    <source>
        <strain evidence="8">KCTC 22169</strain>
    </source>
</reference>
<keyword evidence="2" id="KW-0813">Transport</keyword>
<feature type="transmembrane region" description="Helical" evidence="6">
    <location>
        <begin position="224"/>
        <end position="245"/>
    </location>
</feature>
<reference evidence="8" key="2">
    <citation type="submission" date="2020-09" db="EMBL/GenBank/DDBJ databases">
        <authorList>
            <person name="Sun Q."/>
            <person name="Kim S."/>
        </authorList>
    </citation>
    <scope>NUCLEOTIDE SEQUENCE</scope>
    <source>
        <strain evidence="8">KCTC 22169</strain>
    </source>
</reference>
<evidence type="ECO:0000256" key="3">
    <source>
        <dbReference type="ARBA" id="ARBA00022692"/>
    </source>
</evidence>
<organism evidence="8 9">
    <name type="scientific">Saccharospirillum salsuginis</name>
    <dbReference type="NCBI Taxonomy" id="418750"/>
    <lineage>
        <taxon>Bacteria</taxon>
        <taxon>Pseudomonadati</taxon>
        <taxon>Pseudomonadota</taxon>
        <taxon>Gammaproteobacteria</taxon>
        <taxon>Oceanospirillales</taxon>
        <taxon>Saccharospirillaceae</taxon>
        <taxon>Saccharospirillum</taxon>
    </lineage>
</organism>
<evidence type="ECO:0000259" key="7">
    <source>
        <dbReference type="PROSITE" id="PS50850"/>
    </source>
</evidence>
<feature type="domain" description="Major facilitator superfamily (MFS) profile" evidence="7">
    <location>
        <begin position="19"/>
        <end position="403"/>
    </location>
</feature>
<evidence type="ECO:0000313" key="9">
    <source>
        <dbReference type="Proteomes" id="UP000626148"/>
    </source>
</evidence>
<feature type="transmembrane region" description="Helical" evidence="6">
    <location>
        <begin position="140"/>
        <end position="162"/>
    </location>
</feature>
<dbReference type="InterPro" id="IPR011701">
    <property type="entry name" value="MFS"/>
</dbReference>
<keyword evidence="3 6" id="KW-0812">Transmembrane</keyword>
<sequence length="412" mass="43584">MTSRNPAAVPSTPLKLPEFIALFALMTSLTALTIDAVLPAMPVIESQFDVSDPTRVHWLVSLFIFGMVFGELLFGPLSDALGRKPAILIGLGIYALGTVIAMTADSLSVLIAGRIVQGIGVSGPKIGSRALIRDQFQGDAMARIMSFVMMLFILVPMLAPAYGQLVLAVADWRGIFYSFLVLALVVAVWLALRQPETLPVERRIPFSPVNLGRSASRIVRHPKVMAYTVVAGLIFGCQVTYYSIAQALFEDLYQAGALFPVFFALLAAGVGVASFVNGTLVMRLGMHRQTVTALAGMIVLSGVLIGLAWLGNGRTALPVFLALGFGLFFCVGLLFGNINALAMQSLGQVAGIGASLVASLSSLVAVGVSVTVGQFYNQTLYPLATGFLVCASLALMLVLAARRSNAGEIGRP</sequence>
<dbReference type="PANTHER" id="PTHR23502">
    <property type="entry name" value="MAJOR FACILITATOR SUPERFAMILY"/>
    <property type="match status" value="1"/>
</dbReference>
<protein>
    <submittedName>
        <fullName evidence="8">MFS transporter</fullName>
    </submittedName>
</protein>
<feature type="transmembrane region" description="Helical" evidence="6">
    <location>
        <begin position="316"/>
        <end position="337"/>
    </location>
</feature>
<keyword evidence="4 6" id="KW-1133">Transmembrane helix</keyword>
<feature type="transmembrane region" description="Helical" evidence="6">
    <location>
        <begin position="174"/>
        <end position="192"/>
    </location>
</feature>
<evidence type="ECO:0000256" key="4">
    <source>
        <dbReference type="ARBA" id="ARBA00022989"/>
    </source>
</evidence>
<feature type="transmembrane region" description="Helical" evidence="6">
    <location>
        <begin position="86"/>
        <end position="104"/>
    </location>
</feature>
<evidence type="ECO:0000256" key="5">
    <source>
        <dbReference type="ARBA" id="ARBA00023136"/>
    </source>
</evidence>
<keyword evidence="5 6" id="KW-0472">Membrane</keyword>
<feature type="transmembrane region" description="Helical" evidence="6">
    <location>
        <begin position="349"/>
        <end position="368"/>
    </location>
</feature>